<dbReference type="Gene3D" id="1.10.3210.10">
    <property type="entry name" value="Hypothetical protein af1432"/>
    <property type="match status" value="1"/>
</dbReference>
<dbReference type="Proteomes" id="UP000295390">
    <property type="component" value="Unassembled WGS sequence"/>
</dbReference>
<dbReference type="EMBL" id="SNYH01000007">
    <property type="protein sequence ID" value="TDQ22000.1"/>
    <property type="molecule type" value="Genomic_DNA"/>
</dbReference>
<name>A0A4V3D2Q8_9FLAO</name>
<gene>
    <name evidence="1" type="ORF">DFQ07_3097</name>
</gene>
<proteinExistence type="predicted"/>
<evidence type="ECO:0008006" key="3">
    <source>
        <dbReference type="Google" id="ProtNLM"/>
    </source>
</evidence>
<dbReference type="PANTHER" id="PTHR35569">
    <property type="entry name" value="CYANAMIDE HYDRATASE DDI2-RELATED"/>
    <property type="match status" value="1"/>
</dbReference>
<evidence type="ECO:0000313" key="1">
    <source>
        <dbReference type="EMBL" id="TDQ22000.1"/>
    </source>
</evidence>
<dbReference type="SUPFAM" id="SSF109604">
    <property type="entry name" value="HD-domain/PDEase-like"/>
    <property type="match status" value="1"/>
</dbReference>
<keyword evidence="2" id="KW-1185">Reference proteome</keyword>
<organism evidence="1 2">
    <name type="scientific">Tenacibaculum caenipelagi</name>
    <dbReference type="NCBI Taxonomy" id="1325435"/>
    <lineage>
        <taxon>Bacteria</taxon>
        <taxon>Pseudomonadati</taxon>
        <taxon>Bacteroidota</taxon>
        <taxon>Flavobacteriia</taxon>
        <taxon>Flavobacteriales</taxon>
        <taxon>Flavobacteriaceae</taxon>
        <taxon>Tenacibaculum</taxon>
    </lineage>
</organism>
<evidence type="ECO:0000313" key="2">
    <source>
        <dbReference type="Proteomes" id="UP000295390"/>
    </source>
</evidence>
<accession>A0A4V3D2Q8</accession>
<reference evidence="1 2" key="1">
    <citation type="submission" date="2019-03" db="EMBL/GenBank/DDBJ databases">
        <title>Genomic Encyclopedia of Type Strains, Phase III (KMG-III): the genomes of soil and plant-associated and newly described type strains.</title>
        <authorList>
            <person name="Whitman W."/>
        </authorList>
    </citation>
    <scope>NUCLEOTIDE SEQUENCE [LARGE SCALE GENOMIC DNA]</scope>
    <source>
        <strain evidence="1 2">CECT 8283</strain>
    </source>
</reference>
<dbReference type="PANTHER" id="PTHR35569:SF1">
    <property type="entry name" value="CYANAMIDE HYDRATASE DDI2-RELATED"/>
    <property type="match status" value="1"/>
</dbReference>
<dbReference type="RefSeq" id="WP_133538072.1">
    <property type="nucleotide sequence ID" value="NZ_SNYH01000007.1"/>
</dbReference>
<dbReference type="OrthoDB" id="8478129at2"/>
<comment type="caution">
    <text evidence="1">The sequence shown here is derived from an EMBL/GenBank/DDBJ whole genome shotgun (WGS) entry which is preliminary data.</text>
</comment>
<protein>
    <recommendedName>
        <fullName evidence="3">HD domain-containing protein</fullName>
    </recommendedName>
</protein>
<sequence length="253" mass="28669">MQILKNDYSPSVLNKTEVFNFKRLLISSKIRENYSKLLYKAGIKSLIQFDIDTIKIPDSKLSKLAVEEASHLCNTILLNHCYRTFFWSAGIAVSEGLQYDNETLFVSSILHDIGLSEKHNHICSQQCFANYGGTYAYEFVTKHTSNSHTPLVIKTAIDMHLYPSVSKNKYGNEAYLLSKAAAMDVIGSHVFQVPSSYIKQVQKTYNRNGFKDDIIGTMENLNHKENTRADILYKMGFPTMASKNVLDSELLNS</sequence>
<dbReference type="AlphaFoldDB" id="A0A4V3D2Q8"/>